<feature type="domain" description="RWD" evidence="1">
    <location>
        <begin position="9"/>
        <end position="141"/>
    </location>
</feature>
<dbReference type="Pfam" id="PF05773">
    <property type="entry name" value="RWD"/>
    <property type="match status" value="1"/>
</dbReference>
<dbReference type="PANTHER" id="PTHR12292">
    <property type="entry name" value="RWD DOMAIN-CONTAINING PROTEIN"/>
    <property type="match status" value="1"/>
</dbReference>
<name>A0A0H5C6P5_CYBJN</name>
<organism evidence="2 4">
    <name type="scientific">Cyberlindnera jadinii (strain ATCC 18201 / CBS 1600 / BCRC 20928 / JCM 3617 / NBRC 0987 / NRRL Y-1542)</name>
    <name type="common">Torula yeast</name>
    <name type="synonym">Candida utilis</name>
    <dbReference type="NCBI Taxonomy" id="983966"/>
    <lineage>
        <taxon>Eukaryota</taxon>
        <taxon>Fungi</taxon>
        <taxon>Dikarya</taxon>
        <taxon>Ascomycota</taxon>
        <taxon>Saccharomycotina</taxon>
        <taxon>Saccharomycetes</taxon>
        <taxon>Phaffomycetales</taxon>
        <taxon>Phaffomycetaceae</taxon>
        <taxon>Cyberlindnera</taxon>
    </lineage>
</organism>
<reference evidence="2" key="1">
    <citation type="submission" date="2014-12" db="EMBL/GenBank/DDBJ databases">
        <authorList>
            <person name="Jaenicke S."/>
        </authorList>
    </citation>
    <scope>NUCLEOTIDE SEQUENCE [LARGE SCALE GENOMIC DNA]</scope>
    <source>
        <strain evidence="2">CBS1600</strain>
    </source>
</reference>
<reference evidence="4" key="2">
    <citation type="journal article" date="2015" name="J. Biotechnol.">
        <title>The structure of the Cyberlindnera jadinii genome and its relation to Candida utilis analyzed by the occurrence of single nucleotide polymorphisms.</title>
        <authorList>
            <person name="Rupp O."/>
            <person name="Brinkrolf K."/>
            <person name="Buerth C."/>
            <person name="Kunigo M."/>
            <person name="Schneider J."/>
            <person name="Jaenicke S."/>
            <person name="Goesmann A."/>
            <person name="Puehler A."/>
            <person name="Jaeger K.-E."/>
            <person name="Ernst J.F."/>
        </authorList>
    </citation>
    <scope>NUCLEOTIDE SEQUENCE [LARGE SCALE GENOMIC DNA]</scope>
    <source>
        <strain evidence="4">ATCC 18201 / CBS 1600 / BCRC 20928 / JCM 3617 / NBRC 0987 / NRRL Y-1542</strain>
    </source>
</reference>
<dbReference type="Gene3D" id="3.10.110.10">
    <property type="entry name" value="Ubiquitin Conjugating Enzyme"/>
    <property type="match status" value="1"/>
</dbReference>
<dbReference type="EMBL" id="KV453937">
    <property type="protein sequence ID" value="ODV71936.1"/>
    <property type="molecule type" value="Genomic_DNA"/>
</dbReference>
<evidence type="ECO:0000259" key="1">
    <source>
        <dbReference type="PROSITE" id="PS50908"/>
    </source>
</evidence>
<dbReference type="OrthoDB" id="277175at2759"/>
<dbReference type="AlphaFoldDB" id="A0A0H5C6P5"/>
<keyword evidence="5" id="KW-1185">Reference proteome</keyword>
<dbReference type="InterPro" id="IPR006575">
    <property type="entry name" value="RWD_dom"/>
</dbReference>
<proteinExistence type="predicted"/>
<protein>
    <submittedName>
        <fullName evidence="3">RWD-domain-containing protein</fullName>
    </submittedName>
</protein>
<dbReference type="OMA" id="QWDEHKK"/>
<evidence type="ECO:0000313" key="3">
    <source>
        <dbReference type="EMBL" id="ODV71936.1"/>
    </source>
</evidence>
<evidence type="ECO:0000313" key="5">
    <source>
        <dbReference type="Proteomes" id="UP000094389"/>
    </source>
</evidence>
<dbReference type="Proteomes" id="UP000038830">
    <property type="component" value="Unassembled WGS sequence"/>
</dbReference>
<dbReference type="InterPro" id="IPR040213">
    <property type="entry name" value="GIR2-like"/>
</dbReference>
<dbReference type="SMART" id="SM00591">
    <property type="entry name" value="RWD"/>
    <property type="match status" value="1"/>
</dbReference>
<evidence type="ECO:0000313" key="2">
    <source>
        <dbReference type="EMBL" id="CEP23766.1"/>
    </source>
</evidence>
<evidence type="ECO:0000313" key="4">
    <source>
        <dbReference type="Proteomes" id="UP000038830"/>
    </source>
</evidence>
<dbReference type="InterPro" id="IPR016135">
    <property type="entry name" value="UBQ-conjugating_enzyme/RWD"/>
</dbReference>
<dbReference type="EMBL" id="CDQK01000005">
    <property type="protein sequence ID" value="CEP23766.1"/>
    <property type="molecule type" value="Genomic_DNA"/>
</dbReference>
<dbReference type="Proteomes" id="UP000094389">
    <property type="component" value="Unassembled WGS sequence"/>
</dbReference>
<sequence>MDYKEEQQQEVEILQSIYPDEFEAVDDTHFNITLRLETASERTHLLILHVTYPETYPECVPELSLDHEVLEPEVEYEEDEDEEDEEDASHHKPVIVAEIVDFEQADLDEFLAKLNEEAEEQVGIPSVFALCSSLKDIAEQSFEAKVEQRQKKHDEELLAKEREEQKKFYGTKVTKESFNEWREKFRKEMGIDKRIEERKKLYHGGKLTGKEIFERGLAGDEDDINIKDLTIED</sequence>
<accession>A0A1E4RXG4</accession>
<gene>
    <name evidence="2" type="ORF">BN1211_4423</name>
    <name evidence="3" type="ORF">CYBJADRAFT_25186</name>
</gene>
<dbReference type="SUPFAM" id="SSF54495">
    <property type="entry name" value="UBC-like"/>
    <property type="match status" value="1"/>
</dbReference>
<dbReference type="STRING" id="983966.A0A0H5C6P5"/>
<dbReference type="PROSITE" id="PS50908">
    <property type="entry name" value="RWD"/>
    <property type="match status" value="1"/>
</dbReference>
<reference evidence="3 5" key="3">
    <citation type="journal article" date="2016" name="Proc. Natl. Acad. Sci. U.S.A.">
        <title>Comparative genomics of biotechnologically important yeasts.</title>
        <authorList>
            <person name="Riley R."/>
            <person name="Haridas S."/>
            <person name="Wolfe K.H."/>
            <person name="Lopes M.R."/>
            <person name="Hittinger C.T."/>
            <person name="Goeker M."/>
            <person name="Salamov A.A."/>
            <person name="Wisecaver J.H."/>
            <person name="Long T.M."/>
            <person name="Calvey C.H."/>
            <person name="Aerts A.L."/>
            <person name="Barry K.W."/>
            <person name="Choi C."/>
            <person name="Clum A."/>
            <person name="Coughlan A.Y."/>
            <person name="Deshpande S."/>
            <person name="Douglass A.P."/>
            <person name="Hanson S.J."/>
            <person name="Klenk H.-P."/>
            <person name="LaButti K.M."/>
            <person name="Lapidus A."/>
            <person name="Lindquist E.A."/>
            <person name="Lipzen A.M."/>
            <person name="Meier-Kolthoff J.P."/>
            <person name="Ohm R.A."/>
            <person name="Otillar R.P."/>
            <person name="Pangilinan J.L."/>
            <person name="Peng Y."/>
            <person name="Rokas A."/>
            <person name="Rosa C.A."/>
            <person name="Scheuner C."/>
            <person name="Sibirny A.A."/>
            <person name="Slot J.C."/>
            <person name="Stielow J.B."/>
            <person name="Sun H."/>
            <person name="Kurtzman C.P."/>
            <person name="Blackwell M."/>
            <person name="Grigoriev I.V."/>
            <person name="Jeffries T.W."/>
        </authorList>
    </citation>
    <scope>NUCLEOTIDE SEQUENCE [LARGE SCALE GENOMIC DNA]</scope>
    <source>
        <strain evidence="5">ATCC 18201 / CBS 1600 / BCRC 20928 / JCM 3617 / NBRC 0987 / NRRL Y-1542</strain>
        <strain evidence="3">NRRL Y-1542</strain>
    </source>
</reference>
<accession>A0A0H5C6P5</accession>